<feature type="compositionally biased region" description="Basic and acidic residues" evidence="1">
    <location>
        <begin position="152"/>
        <end position="163"/>
    </location>
</feature>
<keyword evidence="2" id="KW-0812">Transmembrane</keyword>
<dbReference type="VEuPathDB" id="FungiDB:H310_01752"/>
<gene>
    <name evidence="3" type="ORF">H310_01752</name>
</gene>
<organism evidence="3">
    <name type="scientific">Aphanomyces invadans</name>
    <dbReference type="NCBI Taxonomy" id="157072"/>
    <lineage>
        <taxon>Eukaryota</taxon>
        <taxon>Sar</taxon>
        <taxon>Stramenopiles</taxon>
        <taxon>Oomycota</taxon>
        <taxon>Saprolegniomycetes</taxon>
        <taxon>Saprolegniales</taxon>
        <taxon>Verrucalvaceae</taxon>
        <taxon>Aphanomyces</taxon>
    </lineage>
</organism>
<feature type="region of interest" description="Disordered" evidence="1">
    <location>
        <begin position="113"/>
        <end position="165"/>
    </location>
</feature>
<dbReference type="RefSeq" id="XP_008863208.1">
    <property type="nucleotide sequence ID" value="XM_008864986.1"/>
</dbReference>
<dbReference type="OrthoDB" id="60364at2759"/>
<sequence length="214" mass="24068">MRLWSVLSGGGGGYFSVYMVLGIALIAKALQESWLAAFRQHEALVAAGKSRRLAKLRFGFWSLMWNHVSARWLYWVPGLALLLIWLWTRHGPTFWSDTTDDVVDVTDMPPLEPIDLDLPRSSNHAKPSPVPSPKPKKAPSVQSSRPHTTKHRSSEQVHDEASVRRRKKRFEALLAHKAEFETQPRPPKPQGWLVYDPVLGKLVVAATGQPAPDK</sequence>
<accession>A0A024ULQ8</accession>
<protein>
    <recommendedName>
        <fullName evidence="4">Transmembrane protein</fullName>
    </recommendedName>
</protein>
<name>A0A024ULQ8_9STRA</name>
<evidence type="ECO:0000256" key="2">
    <source>
        <dbReference type="SAM" id="Phobius"/>
    </source>
</evidence>
<keyword evidence="2" id="KW-0472">Membrane</keyword>
<feature type="transmembrane region" description="Helical" evidence="2">
    <location>
        <begin position="72"/>
        <end position="88"/>
    </location>
</feature>
<evidence type="ECO:0000313" key="3">
    <source>
        <dbReference type="EMBL" id="ETW07115.1"/>
    </source>
</evidence>
<dbReference type="GeneID" id="20078802"/>
<proteinExistence type="predicted"/>
<evidence type="ECO:0000256" key="1">
    <source>
        <dbReference type="SAM" id="MobiDB-lite"/>
    </source>
</evidence>
<dbReference type="AlphaFoldDB" id="A0A024ULQ8"/>
<dbReference type="EMBL" id="KI913954">
    <property type="protein sequence ID" value="ETW07115.1"/>
    <property type="molecule type" value="Genomic_DNA"/>
</dbReference>
<feature type="transmembrane region" description="Helical" evidence="2">
    <location>
        <begin position="12"/>
        <end position="30"/>
    </location>
</feature>
<keyword evidence="2" id="KW-1133">Transmembrane helix</keyword>
<reference evidence="3" key="1">
    <citation type="submission" date="2013-12" db="EMBL/GenBank/DDBJ databases">
        <title>The Genome Sequence of Aphanomyces invadans NJM9701.</title>
        <authorList>
            <consortium name="The Broad Institute Genomics Platform"/>
            <person name="Russ C."/>
            <person name="Tyler B."/>
            <person name="van West P."/>
            <person name="Dieguez-Uribeondo J."/>
            <person name="Young S.K."/>
            <person name="Zeng Q."/>
            <person name="Gargeya S."/>
            <person name="Fitzgerald M."/>
            <person name="Abouelleil A."/>
            <person name="Alvarado L."/>
            <person name="Chapman S.B."/>
            <person name="Gainer-Dewar J."/>
            <person name="Goldberg J."/>
            <person name="Griggs A."/>
            <person name="Gujja S."/>
            <person name="Hansen M."/>
            <person name="Howarth C."/>
            <person name="Imamovic A."/>
            <person name="Ireland A."/>
            <person name="Larimer J."/>
            <person name="McCowan C."/>
            <person name="Murphy C."/>
            <person name="Pearson M."/>
            <person name="Poon T.W."/>
            <person name="Priest M."/>
            <person name="Roberts A."/>
            <person name="Saif S."/>
            <person name="Shea T."/>
            <person name="Sykes S."/>
            <person name="Wortman J."/>
            <person name="Nusbaum C."/>
            <person name="Birren B."/>
        </authorList>
    </citation>
    <scope>NUCLEOTIDE SEQUENCE [LARGE SCALE GENOMIC DNA]</scope>
    <source>
        <strain evidence="3">NJM9701</strain>
    </source>
</reference>
<evidence type="ECO:0008006" key="4">
    <source>
        <dbReference type="Google" id="ProtNLM"/>
    </source>
</evidence>